<dbReference type="InterPro" id="IPR050952">
    <property type="entry name" value="TRIM-NHL_E3_ligases"/>
</dbReference>
<keyword evidence="1" id="KW-0677">Repeat</keyword>
<proteinExistence type="predicted"/>
<accession>A0A381Q8R8</accession>
<dbReference type="GO" id="GO:0008270">
    <property type="term" value="F:zinc ion binding"/>
    <property type="evidence" value="ECO:0007669"/>
    <property type="project" value="UniProtKB-KW"/>
</dbReference>
<dbReference type="Gene3D" id="2.120.10.30">
    <property type="entry name" value="TolB, C-terminal domain"/>
    <property type="match status" value="2"/>
</dbReference>
<dbReference type="PANTHER" id="PTHR24104:SF25">
    <property type="entry name" value="PROTEIN LIN-41"/>
    <property type="match status" value="1"/>
</dbReference>
<protein>
    <recommendedName>
        <fullName evidence="3">SMP-30/Gluconolactonase/LRE-like region domain-containing protein</fullName>
    </recommendedName>
</protein>
<name>A0A381Q8R8_9ZZZZ</name>
<reference evidence="2" key="1">
    <citation type="submission" date="2018-05" db="EMBL/GenBank/DDBJ databases">
        <authorList>
            <person name="Lanie J.A."/>
            <person name="Ng W.-L."/>
            <person name="Kazmierczak K.M."/>
            <person name="Andrzejewski T.M."/>
            <person name="Davidsen T.M."/>
            <person name="Wayne K.J."/>
            <person name="Tettelin H."/>
            <person name="Glass J.I."/>
            <person name="Rusch D."/>
            <person name="Podicherti R."/>
            <person name="Tsui H.-C.T."/>
            <person name="Winkler M.E."/>
        </authorList>
    </citation>
    <scope>NUCLEOTIDE SEQUENCE</scope>
</reference>
<dbReference type="PROSITE" id="PS51125">
    <property type="entry name" value="NHL"/>
    <property type="match status" value="4"/>
</dbReference>
<sequence>MATHFFGLTSRTYKHSHAVGRAEFAGTGFRNPTDMAIAPDGTVFICNRSYENRPDGVHITVVTLDEDYITEFGTYGEADGEFMWPTSVALDSKGDLYLADEWLNRISKFTKDGEFVSKWGVAGSGDGELNGPSGLAVDSDDNIIVVDAGNNRVQKFSLDGKYISQFGKQGSADGEFNNPWGIALDGEGHVYIADWRNDRIQKFTADGQWEASIGSSGSGVGQLNRPNGLAVDADGDIYVADWMNNRVQVFAPDGRYITEFQGEAVLSKWGRDKLASNPDMIRQRSLAFASDPDYEKKLCHPCGVKIDPEGRIVIIDHTRNRLQIYIKEAEPALV</sequence>
<dbReference type="InterPro" id="IPR011042">
    <property type="entry name" value="6-blade_b-propeller_TolB-like"/>
</dbReference>
<dbReference type="GO" id="GO:0061630">
    <property type="term" value="F:ubiquitin protein ligase activity"/>
    <property type="evidence" value="ECO:0007669"/>
    <property type="project" value="TreeGrafter"/>
</dbReference>
<evidence type="ECO:0000256" key="1">
    <source>
        <dbReference type="ARBA" id="ARBA00022737"/>
    </source>
</evidence>
<organism evidence="2">
    <name type="scientific">marine metagenome</name>
    <dbReference type="NCBI Taxonomy" id="408172"/>
    <lineage>
        <taxon>unclassified sequences</taxon>
        <taxon>metagenomes</taxon>
        <taxon>ecological metagenomes</taxon>
    </lineage>
</organism>
<dbReference type="PANTHER" id="PTHR24104">
    <property type="entry name" value="E3 UBIQUITIN-PROTEIN LIGASE NHLRC1-RELATED"/>
    <property type="match status" value="1"/>
</dbReference>
<dbReference type="AlphaFoldDB" id="A0A381Q8R8"/>
<evidence type="ECO:0000313" key="2">
    <source>
        <dbReference type="EMBL" id="SUZ75244.1"/>
    </source>
</evidence>
<dbReference type="GO" id="GO:0043161">
    <property type="term" value="P:proteasome-mediated ubiquitin-dependent protein catabolic process"/>
    <property type="evidence" value="ECO:0007669"/>
    <property type="project" value="TreeGrafter"/>
</dbReference>
<dbReference type="EMBL" id="UINC01001238">
    <property type="protein sequence ID" value="SUZ75244.1"/>
    <property type="molecule type" value="Genomic_DNA"/>
</dbReference>
<dbReference type="GO" id="GO:0000209">
    <property type="term" value="P:protein polyubiquitination"/>
    <property type="evidence" value="ECO:0007669"/>
    <property type="project" value="TreeGrafter"/>
</dbReference>
<dbReference type="InterPro" id="IPR001258">
    <property type="entry name" value="NHL_repeat"/>
</dbReference>
<dbReference type="Pfam" id="PF01436">
    <property type="entry name" value="NHL"/>
    <property type="match status" value="3"/>
</dbReference>
<dbReference type="SUPFAM" id="SSF63829">
    <property type="entry name" value="Calcium-dependent phosphotriesterase"/>
    <property type="match status" value="1"/>
</dbReference>
<evidence type="ECO:0008006" key="3">
    <source>
        <dbReference type="Google" id="ProtNLM"/>
    </source>
</evidence>
<gene>
    <name evidence="2" type="ORF">METZ01_LOCUS28098</name>
</gene>
<dbReference type="CDD" id="cd05819">
    <property type="entry name" value="NHL"/>
    <property type="match status" value="1"/>
</dbReference>